<feature type="region of interest" description="Disordered" evidence="6">
    <location>
        <begin position="1094"/>
        <end position="1253"/>
    </location>
</feature>
<dbReference type="OrthoDB" id="3561125at2759"/>
<feature type="domain" description="C2H2-type" evidence="7">
    <location>
        <begin position="585"/>
        <end position="612"/>
    </location>
</feature>
<dbReference type="SUPFAM" id="SSF56112">
    <property type="entry name" value="Protein kinase-like (PK-like)"/>
    <property type="match status" value="1"/>
</dbReference>
<reference evidence="8 9" key="1">
    <citation type="submission" date="2019-01" db="EMBL/GenBank/DDBJ databases">
        <authorList>
            <person name="Sayadi A."/>
        </authorList>
    </citation>
    <scope>NUCLEOTIDE SEQUENCE [LARGE SCALE GENOMIC DNA]</scope>
</reference>
<proteinExistence type="predicted"/>
<evidence type="ECO:0000259" key="7">
    <source>
        <dbReference type="PROSITE" id="PS50157"/>
    </source>
</evidence>
<dbReference type="InterPro" id="IPR011009">
    <property type="entry name" value="Kinase-like_dom_sf"/>
</dbReference>
<evidence type="ECO:0000256" key="2">
    <source>
        <dbReference type="ARBA" id="ARBA00022737"/>
    </source>
</evidence>
<feature type="domain" description="C2H2-type" evidence="7">
    <location>
        <begin position="325"/>
        <end position="352"/>
    </location>
</feature>
<evidence type="ECO:0000256" key="5">
    <source>
        <dbReference type="PROSITE-ProRule" id="PRU00042"/>
    </source>
</evidence>
<keyword evidence="9" id="KW-1185">Reference proteome</keyword>
<keyword evidence="4" id="KW-0862">Zinc</keyword>
<feature type="domain" description="C2H2-type" evidence="7">
    <location>
        <begin position="697"/>
        <end position="725"/>
    </location>
</feature>
<keyword evidence="3 5" id="KW-0863">Zinc-finger</keyword>
<dbReference type="PROSITE" id="PS50157">
    <property type="entry name" value="ZINC_FINGER_C2H2_2"/>
    <property type="match status" value="10"/>
</dbReference>
<feature type="domain" description="C2H2-type" evidence="7">
    <location>
        <begin position="388"/>
        <end position="415"/>
    </location>
</feature>
<name>A0A653D739_CALMS</name>
<feature type="domain" description="C2H2-type" evidence="7">
    <location>
        <begin position="612"/>
        <end position="635"/>
    </location>
</feature>
<dbReference type="SMART" id="SM00355">
    <property type="entry name" value="ZnF_C2H2"/>
    <property type="match status" value="26"/>
</dbReference>
<dbReference type="PANTHER" id="PTHR24409">
    <property type="entry name" value="ZINC FINGER PROTEIN 142"/>
    <property type="match status" value="1"/>
</dbReference>
<evidence type="ECO:0000256" key="3">
    <source>
        <dbReference type="ARBA" id="ARBA00022771"/>
    </source>
</evidence>
<dbReference type="PROSITE" id="PS00028">
    <property type="entry name" value="ZINC_FINGER_C2H2_1"/>
    <property type="match status" value="13"/>
</dbReference>
<dbReference type="InterPro" id="IPR013087">
    <property type="entry name" value="Znf_C2H2_type"/>
</dbReference>
<evidence type="ECO:0000256" key="1">
    <source>
        <dbReference type="ARBA" id="ARBA00022723"/>
    </source>
</evidence>
<dbReference type="EMBL" id="CAACVG010010519">
    <property type="protein sequence ID" value="VEN56004.1"/>
    <property type="molecule type" value="Genomic_DNA"/>
</dbReference>
<dbReference type="AlphaFoldDB" id="A0A653D739"/>
<feature type="domain" description="C2H2-type" evidence="7">
    <location>
        <begin position="167"/>
        <end position="189"/>
    </location>
</feature>
<sequence length="1253" mass="142071">MSDHLGYSVKACQHCDAKFKHKTSLEDHIVKKHPEFIKSVNKEIYECSNCTFKTTKKSVLKQHTSKHFKNILKTCKHCGISFRREKSLEDHILQIHPDFAITVNCLYCTDKTSSNHKVIDHTMTNSSEQCNSKSGDFDVEFKNKQFLDEHIIKKHPDFIASVTTKIYECSYCAYKTTFVTHLNKHMSIHFVGDMTCNHCDNTFKTKRSLNDHIIKKHPDAATTTATEKGGVEKKQGQVGRKSAEVFICFSCYKCSYTFRCKRDLTKHIKSNCSIKQDGKAKNTPNGPPALTCLHCNSTFKTKRIRDDHIIKQHPDSAASVRRKIYECSSCTYKTTHKHHFNQHMWTHSSGELFTCQHCTATFKSKYSLDDHVVKKHPACLDSINKRIYQCLHCKFKTINKNNFNVHMSIHVGSRLKKCQHCAATFKSKFTLEDHVVKKHPEFISSVDSEIHRCSYCSYTTVNKYSFKKHLSMHADDKQNTCKHCDTSFKQKQSLEDHILQKHPEFTVSVTKKIHACSHCTYKTTSNYNLKNHMLTHSSEDSNSKNVDFLKCDYCDAGFRSKLYLDDHIIKKHLDSVASVTTKIIYKCLYCAYKTTIKLYLKKHMRTHSAVEMTCNHCDTTFKTKRSLTDHMVKKHPDFSTAGNRGTDPQADRQLFLCYNCGYTASSKVQLIRHISIGKCTTKRNLDASQSARSMDVYVCTECNKVFKKKYTLNDHLIKKHAESVTTASSKMHQCTQCNYRATNKKQIIKHMFIHPSAAYESNICKHCYKSFKSPQGLDNHIIQKHPKFIASVRRKIHTCTDCTYKTIYKYHFREHTLTHSSTECKHCNVTFKSKRLLDDHIVNKHPDAASCYNLITCEHCDTTYKTKKLLDDHRHQLSHCSDVSNVNICNYCGAQFKRKRSLDDHIIKKHPDFSASVSCKIYECPNCEYKTAQKNDLDRHLLKHPEAASLHNLISCKHCNTSYKSQQSLQQSRRDDLESLGYVLMYFNRGSLPWQGLKAATKRQKYERISEKKMSTPIEELCKGYPVEFPTYLNYCRQLKFEERPDYSYLRQLFRTLFHRQGFTYDYVFDWNMLKFGGSRGGHCEDNNAGGGGGANAAAAGGRGTAAGGGRYHAITGAGGGEQQGQPRGRRPPPPQQQQHDGRLVDGGGGGGGGGQQQLGGGGQVQGGGGGAAGVVANDEMYDSHERRVSMRLRAGQGAPNASTSDLSTSKQANASVAAMAPPAPRRGSASKDTPPPPAQAQPNAATVGRMKK</sequence>
<evidence type="ECO:0000256" key="6">
    <source>
        <dbReference type="SAM" id="MobiDB-lite"/>
    </source>
</evidence>
<dbReference type="GO" id="GO:0005634">
    <property type="term" value="C:nucleus"/>
    <property type="evidence" value="ECO:0007669"/>
    <property type="project" value="TreeGrafter"/>
</dbReference>
<dbReference type="SUPFAM" id="SSF57667">
    <property type="entry name" value="beta-beta-alpha zinc fingers"/>
    <property type="match status" value="8"/>
</dbReference>
<feature type="compositionally biased region" description="Gly residues" evidence="6">
    <location>
        <begin position="1145"/>
        <end position="1173"/>
    </location>
</feature>
<feature type="compositionally biased region" description="Polar residues" evidence="6">
    <location>
        <begin position="1200"/>
        <end position="1212"/>
    </location>
</feature>
<dbReference type="Pfam" id="PF00096">
    <property type="entry name" value="zf-C2H2"/>
    <property type="match status" value="4"/>
</dbReference>
<feature type="domain" description="C2H2-type" evidence="7">
    <location>
        <begin position="249"/>
        <end position="276"/>
    </location>
</feature>
<dbReference type="PANTHER" id="PTHR24409:SF295">
    <property type="entry name" value="AZ2-RELATED"/>
    <property type="match status" value="1"/>
</dbReference>
<accession>A0A653D739</accession>
<dbReference type="Gene3D" id="1.10.510.10">
    <property type="entry name" value="Transferase(Phosphotransferase) domain 1"/>
    <property type="match status" value="1"/>
</dbReference>
<evidence type="ECO:0000256" key="4">
    <source>
        <dbReference type="ARBA" id="ARBA00022833"/>
    </source>
</evidence>
<dbReference type="InterPro" id="IPR036236">
    <property type="entry name" value="Znf_C2H2_sf"/>
</dbReference>
<dbReference type="GO" id="GO:0000977">
    <property type="term" value="F:RNA polymerase II transcription regulatory region sequence-specific DNA binding"/>
    <property type="evidence" value="ECO:0007669"/>
    <property type="project" value="TreeGrafter"/>
</dbReference>
<gene>
    <name evidence="8" type="ORF">CALMAC_LOCUS15016</name>
</gene>
<evidence type="ECO:0000313" key="9">
    <source>
        <dbReference type="Proteomes" id="UP000410492"/>
    </source>
</evidence>
<keyword evidence="2" id="KW-0677">Repeat</keyword>
<feature type="domain" description="C2H2-type" evidence="7">
    <location>
        <begin position="451"/>
        <end position="478"/>
    </location>
</feature>
<keyword evidence="1" id="KW-0479">Metal-binding</keyword>
<dbReference type="GO" id="GO:0000981">
    <property type="term" value="F:DNA-binding transcription factor activity, RNA polymerase II-specific"/>
    <property type="evidence" value="ECO:0007669"/>
    <property type="project" value="TreeGrafter"/>
</dbReference>
<dbReference type="GO" id="GO:0008270">
    <property type="term" value="F:zinc ion binding"/>
    <property type="evidence" value="ECO:0007669"/>
    <property type="project" value="UniProtKB-KW"/>
</dbReference>
<dbReference type="Proteomes" id="UP000410492">
    <property type="component" value="Unassembled WGS sequence"/>
</dbReference>
<dbReference type="Pfam" id="PF13909">
    <property type="entry name" value="zf-H2C2_5"/>
    <property type="match status" value="1"/>
</dbReference>
<organism evidence="8 9">
    <name type="scientific">Callosobruchus maculatus</name>
    <name type="common">Southern cowpea weevil</name>
    <name type="synonym">Pulse bruchid</name>
    <dbReference type="NCBI Taxonomy" id="64391"/>
    <lineage>
        <taxon>Eukaryota</taxon>
        <taxon>Metazoa</taxon>
        <taxon>Ecdysozoa</taxon>
        <taxon>Arthropoda</taxon>
        <taxon>Hexapoda</taxon>
        <taxon>Insecta</taxon>
        <taxon>Pterygota</taxon>
        <taxon>Neoptera</taxon>
        <taxon>Endopterygota</taxon>
        <taxon>Coleoptera</taxon>
        <taxon>Polyphaga</taxon>
        <taxon>Cucujiformia</taxon>
        <taxon>Chrysomeloidea</taxon>
        <taxon>Chrysomelidae</taxon>
        <taxon>Bruchinae</taxon>
        <taxon>Bruchini</taxon>
        <taxon>Callosobruchus</taxon>
    </lineage>
</organism>
<evidence type="ECO:0000313" key="8">
    <source>
        <dbReference type="EMBL" id="VEN56004.1"/>
    </source>
</evidence>
<protein>
    <recommendedName>
        <fullName evidence="7">C2H2-type domain-containing protein</fullName>
    </recommendedName>
</protein>
<dbReference type="Gene3D" id="3.30.160.60">
    <property type="entry name" value="Classic Zinc Finger"/>
    <property type="match status" value="13"/>
</dbReference>
<feature type="compositionally biased region" description="Gly residues" evidence="6">
    <location>
        <begin position="1094"/>
        <end position="1123"/>
    </location>
</feature>
<feature type="domain" description="C2H2-type" evidence="7">
    <location>
        <begin position="514"/>
        <end position="541"/>
    </location>
</feature>
<feature type="domain" description="C2H2-type" evidence="7">
    <location>
        <begin position="73"/>
        <end position="96"/>
    </location>
</feature>